<dbReference type="PANTHER" id="PTHR30043:SF1">
    <property type="entry name" value="ABC TRANSPORT SYSTEM PERMEASE PROTEIN P69"/>
    <property type="match status" value="1"/>
</dbReference>
<dbReference type="CDD" id="cd06261">
    <property type="entry name" value="TM_PBP2"/>
    <property type="match status" value="1"/>
</dbReference>
<evidence type="ECO:0000256" key="4">
    <source>
        <dbReference type="ARBA" id="ARBA00022692"/>
    </source>
</evidence>
<evidence type="ECO:0000259" key="8">
    <source>
        <dbReference type="PROSITE" id="PS50928"/>
    </source>
</evidence>
<dbReference type="Pfam" id="PF00528">
    <property type="entry name" value="BPD_transp_1"/>
    <property type="match status" value="1"/>
</dbReference>
<proteinExistence type="inferred from homology"/>
<evidence type="ECO:0000313" key="10">
    <source>
        <dbReference type="Proteomes" id="UP000626026"/>
    </source>
</evidence>
<dbReference type="InterPro" id="IPR035906">
    <property type="entry name" value="MetI-like_sf"/>
</dbReference>
<comment type="subcellular location">
    <subcellularLocation>
        <location evidence="1 7">Cell membrane</location>
        <topology evidence="1 7">Multi-pass membrane protein</topology>
    </subcellularLocation>
</comment>
<dbReference type="Gene3D" id="1.10.3720.10">
    <property type="entry name" value="MetI-like"/>
    <property type="match status" value="1"/>
</dbReference>
<feature type="transmembrane region" description="Helical" evidence="7">
    <location>
        <begin position="23"/>
        <end position="43"/>
    </location>
</feature>
<keyword evidence="5 7" id="KW-1133">Transmembrane helix</keyword>
<comment type="caution">
    <text evidence="9">The sequence shown here is derived from an EMBL/GenBank/DDBJ whole genome shotgun (WGS) entry which is preliminary data.</text>
</comment>
<keyword evidence="6 7" id="KW-0472">Membrane</keyword>
<feature type="transmembrane region" description="Helical" evidence="7">
    <location>
        <begin position="243"/>
        <end position="264"/>
    </location>
</feature>
<dbReference type="EMBL" id="JACTVA010000013">
    <property type="protein sequence ID" value="MBC9207105.1"/>
    <property type="molecule type" value="Genomic_DNA"/>
</dbReference>
<keyword evidence="10" id="KW-1185">Reference proteome</keyword>
<evidence type="ECO:0000256" key="5">
    <source>
        <dbReference type="ARBA" id="ARBA00022989"/>
    </source>
</evidence>
<accession>A0ABR7RKJ7</accession>
<feature type="transmembrane region" description="Helical" evidence="7">
    <location>
        <begin position="87"/>
        <end position="107"/>
    </location>
</feature>
<organism evidence="9 10">
    <name type="scientific">Teichococcus aerophilus</name>
    <dbReference type="NCBI Taxonomy" id="1224513"/>
    <lineage>
        <taxon>Bacteria</taxon>
        <taxon>Pseudomonadati</taxon>
        <taxon>Pseudomonadota</taxon>
        <taxon>Alphaproteobacteria</taxon>
        <taxon>Acetobacterales</taxon>
        <taxon>Roseomonadaceae</taxon>
        <taxon>Roseomonas</taxon>
    </lineage>
</organism>
<evidence type="ECO:0000313" key="9">
    <source>
        <dbReference type="EMBL" id="MBC9207105.1"/>
    </source>
</evidence>
<evidence type="ECO:0000256" key="2">
    <source>
        <dbReference type="ARBA" id="ARBA00022448"/>
    </source>
</evidence>
<evidence type="ECO:0000256" key="6">
    <source>
        <dbReference type="ARBA" id="ARBA00023136"/>
    </source>
</evidence>
<evidence type="ECO:0000256" key="1">
    <source>
        <dbReference type="ARBA" id="ARBA00004651"/>
    </source>
</evidence>
<protein>
    <submittedName>
        <fullName evidence="9">Phosphonate ABC transporter, permease protein PhnE</fullName>
    </submittedName>
</protein>
<keyword evidence="4 7" id="KW-0812">Transmembrane</keyword>
<dbReference type="InterPro" id="IPR005769">
    <property type="entry name" value="PhnE/PtxC"/>
</dbReference>
<gene>
    <name evidence="9" type="primary">phnE</name>
    <name evidence="9" type="ORF">IBL26_09695</name>
</gene>
<feature type="domain" description="ABC transmembrane type-1" evidence="8">
    <location>
        <begin position="81"/>
        <end position="265"/>
    </location>
</feature>
<reference evidence="9 10" key="1">
    <citation type="journal article" date="2013" name="Int. J. Syst. Evol. Microbiol.">
        <title>Roseomonas aerophila sp. nov., isolated from air.</title>
        <authorList>
            <person name="Kim S.J."/>
            <person name="Weon H.Y."/>
            <person name="Ahn J.H."/>
            <person name="Hong S.B."/>
            <person name="Seok S.J."/>
            <person name="Whang K.S."/>
            <person name="Kwon S.W."/>
        </authorList>
    </citation>
    <scope>NUCLEOTIDE SEQUENCE [LARGE SCALE GENOMIC DNA]</scope>
    <source>
        <strain evidence="9 10">NBRC 108923</strain>
    </source>
</reference>
<dbReference type="PROSITE" id="PS50928">
    <property type="entry name" value="ABC_TM1"/>
    <property type="match status" value="1"/>
</dbReference>
<dbReference type="SUPFAM" id="SSF161098">
    <property type="entry name" value="MetI-like"/>
    <property type="match status" value="1"/>
</dbReference>
<keyword evidence="3" id="KW-1003">Cell membrane</keyword>
<evidence type="ECO:0000256" key="7">
    <source>
        <dbReference type="RuleBase" id="RU363032"/>
    </source>
</evidence>
<dbReference type="InterPro" id="IPR000515">
    <property type="entry name" value="MetI-like"/>
</dbReference>
<dbReference type="PANTHER" id="PTHR30043">
    <property type="entry name" value="PHOSPHONATES TRANSPORT SYSTEM PERMEASE PROTEIN"/>
    <property type="match status" value="1"/>
</dbReference>
<keyword evidence="2 7" id="KW-0813">Transport</keyword>
<feature type="transmembrane region" description="Helical" evidence="7">
    <location>
        <begin position="119"/>
        <end position="144"/>
    </location>
</feature>
<comment type="similarity">
    <text evidence="7">Belongs to the binding-protein-dependent transport system permease family.</text>
</comment>
<evidence type="ECO:0000256" key="3">
    <source>
        <dbReference type="ARBA" id="ARBA00022475"/>
    </source>
</evidence>
<dbReference type="Proteomes" id="UP000626026">
    <property type="component" value="Unassembled WGS sequence"/>
</dbReference>
<sequence>MSANTEARTQDVVWRRRTPMGDLLAWGAWLAIVLATVLSFRQISDATIWDFVWDAPQQGADLLSRAVPPRWSYASVLWKPLWDTVNMATLGTLLAVILGIPVAVLAARNTTPSVLLVRPLALFVIVASRSINSLIWALVLVVIIGPGPLAGTLAIALRSVGFIGKLLYEAIEEIDPVQVEAVEATGATRAQVLSWGILPQVAPAIAGIGVFRWDINIREATVLGLVGAGGIGLQLEGSVATLAWPQVSVILLLILATVVVSEWVSARVRKAIT</sequence>
<name>A0ABR7RKJ7_9PROT</name>
<dbReference type="RefSeq" id="WP_187784273.1">
    <property type="nucleotide sequence ID" value="NZ_JACTVA010000013.1"/>
</dbReference>
<dbReference type="NCBIfam" id="TIGR01097">
    <property type="entry name" value="PhnE"/>
    <property type="match status" value="1"/>
</dbReference>